<feature type="region of interest" description="Disordered" evidence="1">
    <location>
        <begin position="49"/>
        <end position="142"/>
    </location>
</feature>
<name>A0A9K3KGU8_9STRA</name>
<dbReference type="AlphaFoldDB" id="A0A9K3KGU8"/>
<evidence type="ECO:0000313" key="2">
    <source>
        <dbReference type="EMBL" id="KAG7343342.1"/>
    </source>
</evidence>
<feature type="compositionally biased region" description="Basic residues" evidence="1">
    <location>
        <begin position="55"/>
        <end position="71"/>
    </location>
</feature>
<comment type="caution">
    <text evidence="2">The sequence shown here is derived from an EMBL/GenBank/DDBJ whole genome shotgun (WGS) entry which is preliminary data.</text>
</comment>
<feature type="compositionally biased region" description="Polar residues" evidence="1">
    <location>
        <begin position="89"/>
        <end position="104"/>
    </location>
</feature>
<evidence type="ECO:0000256" key="1">
    <source>
        <dbReference type="SAM" id="MobiDB-lite"/>
    </source>
</evidence>
<dbReference type="Proteomes" id="UP000693970">
    <property type="component" value="Unassembled WGS sequence"/>
</dbReference>
<sequence length="188" mass="21019">MSTTFLESLSQDQLKQAFYDGMPAPWRERFIVAGLKFWEISTNEQQLAESAKSSKSNKFKTHKEKGNKTQKGRVADDDTCPVHPGSKHTWGQCNANRFNSTSDTSKGSKNKLKNKNQGKSKDQSKTNDPSDPSDGFSNDVIPDDFYSKGNTAHGCFVVEQMVNLDSYLIICNAKGKTIFRCRVKGITH</sequence>
<proteinExistence type="predicted"/>
<dbReference type="EMBL" id="JAGRRH010000024">
    <property type="protein sequence ID" value="KAG7343342.1"/>
    <property type="molecule type" value="Genomic_DNA"/>
</dbReference>
<reference evidence="2" key="1">
    <citation type="journal article" date="2021" name="Sci. Rep.">
        <title>Diploid genomic architecture of Nitzschia inconspicua, an elite biomass production diatom.</title>
        <authorList>
            <person name="Oliver A."/>
            <person name="Podell S."/>
            <person name="Pinowska A."/>
            <person name="Traller J.C."/>
            <person name="Smith S.R."/>
            <person name="McClure R."/>
            <person name="Beliaev A."/>
            <person name="Bohutskyi P."/>
            <person name="Hill E.A."/>
            <person name="Rabines A."/>
            <person name="Zheng H."/>
            <person name="Allen L.Z."/>
            <person name="Kuo A."/>
            <person name="Grigoriev I.V."/>
            <person name="Allen A.E."/>
            <person name="Hazlebeck D."/>
            <person name="Allen E.E."/>
        </authorList>
    </citation>
    <scope>NUCLEOTIDE SEQUENCE</scope>
    <source>
        <strain evidence="2">Hildebrandi</strain>
    </source>
</reference>
<keyword evidence="3" id="KW-1185">Reference proteome</keyword>
<accession>A0A9K3KGU8</accession>
<reference evidence="2" key="2">
    <citation type="submission" date="2021-04" db="EMBL/GenBank/DDBJ databases">
        <authorList>
            <person name="Podell S."/>
        </authorList>
    </citation>
    <scope>NUCLEOTIDE SEQUENCE</scope>
    <source>
        <strain evidence="2">Hildebrandi</strain>
    </source>
</reference>
<evidence type="ECO:0000313" key="3">
    <source>
        <dbReference type="Proteomes" id="UP000693970"/>
    </source>
</evidence>
<feature type="compositionally biased region" description="Basic residues" evidence="1">
    <location>
        <begin position="108"/>
        <end position="118"/>
    </location>
</feature>
<protein>
    <submittedName>
        <fullName evidence="2">Uncharacterized protein</fullName>
    </submittedName>
</protein>
<gene>
    <name evidence="2" type="ORF">IV203_021287</name>
</gene>
<organism evidence="2 3">
    <name type="scientific">Nitzschia inconspicua</name>
    <dbReference type="NCBI Taxonomy" id="303405"/>
    <lineage>
        <taxon>Eukaryota</taxon>
        <taxon>Sar</taxon>
        <taxon>Stramenopiles</taxon>
        <taxon>Ochrophyta</taxon>
        <taxon>Bacillariophyta</taxon>
        <taxon>Bacillariophyceae</taxon>
        <taxon>Bacillariophycidae</taxon>
        <taxon>Bacillariales</taxon>
        <taxon>Bacillariaceae</taxon>
        <taxon>Nitzschia</taxon>
    </lineage>
</organism>